<evidence type="ECO:0000313" key="2">
    <source>
        <dbReference type="Proteomes" id="UP000809910"/>
    </source>
</evidence>
<organism evidence="1 2">
    <name type="scientific">Legionella bononiensis</name>
    <dbReference type="NCBI Taxonomy" id="2793102"/>
    <lineage>
        <taxon>Bacteria</taxon>
        <taxon>Pseudomonadati</taxon>
        <taxon>Pseudomonadota</taxon>
        <taxon>Gammaproteobacteria</taxon>
        <taxon>Legionellales</taxon>
        <taxon>Legionellaceae</taxon>
        <taxon>Legionella</taxon>
    </lineage>
</organism>
<dbReference type="PANTHER" id="PTHR34301">
    <property type="entry name" value="DNA-BINDING PROTEIN-RELATED"/>
    <property type="match status" value="1"/>
</dbReference>
<reference evidence="1 2" key="1">
    <citation type="submission" date="2020-12" db="EMBL/GenBank/DDBJ databases">
        <title>WGS of Legionella: environmental sample.</title>
        <authorList>
            <person name="Cristino S."/>
            <person name="Girolamini L."/>
            <person name="Salaris S."/>
            <person name="Pascale M.R."/>
            <person name="Mazzotta M."/>
            <person name="Orsini M."/>
            <person name="Grottola A."/>
        </authorList>
    </citation>
    <scope>NUCLEOTIDE SEQUENCE [LARGE SCALE GENOMIC DNA]</scope>
    <source>
        <strain evidence="1 2">30cs62</strain>
    </source>
</reference>
<gene>
    <name evidence="1" type="ORF">I5282_14685</name>
</gene>
<proteinExistence type="predicted"/>
<keyword evidence="2" id="KW-1185">Reference proteome</keyword>
<sequence length="371" mass="42305">MKKHNNWHYARPELAKKYLDLFEIGLTSARGLFARRRMGKTEFLKQDFIPAAQKAGYIVVYSNLWELEIDPATALVSEFYKTIEPKGFNKIWTSLNKPINIKKVKASGKITGLGERTLETDLAETKKGTSTLLMEAMNAFDKTKDQMILVIDEAQVLAYEENSHFAHALRAALDIRKERIKVIFAGSSETTLRRMFGVASEPFYNWAPLEPFELLGKDFVLAMVERVNKISKYPMSIHDALDAFEKLKKTPEFFRRYIEYYLSNPEEGTAAALAATKSRVFSDDNFKRQWETLLPADKIIMSMIANGISDLHGKLALQKLGEALGIDSVNKNTTHNALRRLSNKNLITKIDFGTYQFEDEAFADWVKHLAD</sequence>
<name>A0ABS1WEM2_9GAMM</name>
<dbReference type="EMBL" id="JADWVN010000027">
    <property type="protein sequence ID" value="MBL7527808.1"/>
    <property type="molecule type" value="Genomic_DNA"/>
</dbReference>
<dbReference type="InterPro" id="IPR027417">
    <property type="entry name" value="P-loop_NTPase"/>
</dbReference>
<dbReference type="RefSeq" id="WP_021460581.1">
    <property type="nucleotide sequence ID" value="NZ_JADOBG010000002.1"/>
</dbReference>
<accession>A0ABS1WEM2</accession>
<comment type="caution">
    <text evidence="1">The sequence shown here is derived from an EMBL/GenBank/DDBJ whole genome shotgun (WGS) entry which is preliminary data.</text>
</comment>
<dbReference type="Gene3D" id="3.40.50.300">
    <property type="entry name" value="P-loop containing nucleotide triphosphate hydrolases"/>
    <property type="match status" value="1"/>
</dbReference>
<protein>
    <recommendedName>
        <fullName evidence="3">Archaeal ATPase</fullName>
    </recommendedName>
</protein>
<dbReference type="Proteomes" id="UP000809910">
    <property type="component" value="Unassembled WGS sequence"/>
</dbReference>
<evidence type="ECO:0008006" key="3">
    <source>
        <dbReference type="Google" id="ProtNLM"/>
    </source>
</evidence>
<dbReference type="PANTHER" id="PTHR34301:SF8">
    <property type="entry name" value="ATPASE DOMAIN-CONTAINING PROTEIN"/>
    <property type="match status" value="1"/>
</dbReference>
<evidence type="ECO:0000313" key="1">
    <source>
        <dbReference type="EMBL" id="MBL7527808.1"/>
    </source>
</evidence>
<dbReference type="SUPFAM" id="SSF52540">
    <property type="entry name" value="P-loop containing nucleoside triphosphate hydrolases"/>
    <property type="match status" value="1"/>
</dbReference>